<geneLocation type="plasmid" evidence="2 3">
    <name>pSS37A-Re-2</name>
</geneLocation>
<evidence type="ECO:0000256" key="1">
    <source>
        <dbReference type="SAM" id="MobiDB-lite"/>
    </source>
</evidence>
<proteinExistence type="predicted"/>
<keyword evidence="2" id="KW-0614">Plasmid</keyword>
<feature type="region of interest" description="Disordered" evidence="1">
    <location>
        <begin position="1"/>
        <end position="28"/>
    </location>
</feature>
<evidence type="ECO:0000313" key="2">
    <source>
        <dbReference type="EMBL" id="BDV36443.1"/>
    </source>
</evidence>
<protein>
    <submittedName>
        <fullName evidence="2">Uncharacterized protein</fullName>
    </submittedName>
</protein>
<dbReference type="Proteomes" id="UP001317629">
    <property type="component" value="Plasmid pSS37A-Re-2"/>
</dbReference>
<evidence type="ECO:0000313" key="3">
    <source>
        <dbReference type="Proteomes" id="UP001317629"/>
    </source>
</evidence>
<name>A0ABM8EEG8_9HYPH</name>
<dbReference type="EMBL" id="AP027144">
    <property type="protein sequence ID" value="BDV36443.1"/>
    <property type="molecule type" value="Genomic_DNA"/>
</dbReference>
<feature type="compositionally biased region" description="Basic and acidic residues" evidence="1">
    <location>
        <begin position="1"/>
        <end position="14"/>
    </location>
</feature>
<keyword evidence="3" id="KW-1185">Reference proteome</keyword>
<sequence>MERREAGAGEDGGRDVGQAVERGEGGARPFRKAVCRQSVAARLICGGGGFFAETVSEWRKGGHGSGAANRRSRD</sequence>
<gene>
    <name evidence="2" type="ORF">SS37A_39730</name>
</gene>
<organism evidence="2 3">
    <name type="scientific">Methylocystis iwaonis</name>
    <dbReference type="NCBI Taxonomy" id="2885079"/>
    <lineage>
        <taxon>Bacteria</taxon>
        <taxon>Pseudomonadati</taxon>
        <taxon>Pseudomonadota</taxon>
        <taxon>Alphaproteobacteria</taxon>
        <taxon>Hyphomicrobiales</taxon>
        <taxon>Methylocystaceae</taxon>
        <taxon>Methylocystis</taxon>
    </lineage>
</organism>
<accession>A0ABM8EEG8</accession>
<reference evidence="2 3" key="1">
    <citation type="journal article" date="2023" name="Int. J. Syst. Evol. Microbiol.">
        <title>Methylocystis iwaonis sp. nov., a type II methane-oxidizing bacterium from surface soil of a rice paddy field in Japan, and emended description of the genus Methylocystis (ex Whittenbury et al. 1970) Bowman et al. 1993.</title>
        <authorList>
            <person name="Kaise H."/>
            <person name="Sawadogo J.B."/>
            <person name="Alam M.S."/>
            <person name="Ueno C."/>
            <person name="Dianou D."/>
            <person name="Shinjo R."/>
            <person name="Asakawa S."/>
        </authorList>
    </citation>
    <scope>NUCLEOTIDE SEQUENCE [LARGE SCALE GENOMIC DNA]</scope>
    <source>
        <strain evidence="2 3">SS37A-Re</strain>
    </source>
</reference>